<feature type="non-terminal residue" evidence="8">
    <location>
        <position position="617"/>
    </location>
</feature>
<feature type="transmembrane region" description="Helical" evidence="6">
    <location>
        <begin position="447"/>
        <end position="465"/>
    </location>
</feature>
<comment type="caution">
    <text evidence="8">The sequence shown here is derived from an EMBL/GenBank/DDBJ whole genome shotgun (WGS) entry which is preliminary data.</text>
</comment>
<reference evidence="8" key="1">
    <citation type="journal article" date="2020" name="mSystems">
        <title>Genome- and Community-Level Interaction Insights into Carbon Utilization and Element Cycling Functions of Hydrothermarchaeota in Hydrothermal Sediment.</title>
        <authorList>
            <person name="Zhou Z."/>
            <person name="Liu Y."/>
            <person name="Xu W."/>
            <person name="Pan J."/>
            <person name="Luo Z.H."/>
            <person name="Li M."/>
        </authorList>
    </citation>
    <scope>NUCLEOTIDE SEQUENCE [LARGE SCALE GENOMIC DNA]</scope>
    <source>
        <strain evidence="8">HyVt-102</strain>
    </source>
</reference>
<keyword evidence="3 6" id="KW-0812">Transmembrane</keyword>
<evidence type="ECO:0000256" key="5">
    <source>
        <dbReference type="ARBA" id="ARBA00023136"/>
    </source>
</evidence>
<proteinExistence type="predicted"/>
<dbReference type="Proteomes" id="UP000885847">
    <property type="component" value="Unassembled WGS sequence"/>
</dbReference>
<protein>
    <recommendedName>
        <fullName evidence="7">Membrane transport protein MMPL domain-containing protein</fullName>
    </recommendedName>
</protein>
<feature type="domain" description="Membrane transport protein MMPL" evidence="7">
    <location>
        <begin position="239"/>
        <end position="425"/>
    </location>
</feature>
<dbReference type="SUPFAM" id="SSF82866">
    <property type="entry name" value="Multidrug efflux transporter AcrB transmembrane domain"/>
    <property type="match status" value="1"/>
</dbReference>
<dbReference type="InterPro" id="IPR004869">
    <property type="entry name" value="MMPL_dom"/>
</dbReference>
<dbReference type="PANTHER" id="PTHR33406:SF13">
    <property type="entry name" value="MEMBRANE PROTEIN YDFJ"/>
    <property type="match status" value="1"/>
</dbReference>
<comment type="subcellular location">
    <subcellularLocation>
        <location evidence="1">Cell membrane</location>
        <topology evidence="1">Multi-pass membrane protein</topology>
    </subcellularLocation>
</comment>
<evidence type="ECO:0000256" key="6">
    <source>
        <dbReference type="SAM" id="Phobius"/>
    </source>
</evidence>
<evidence type="ECO:0000256" key="1">
    <source>
        <dbReference type="ARBA" id="ARBA00004651"/>
    </source>
</evidence>
<organism evidence="8">
    <name type="scientific">candidate division WOR-3 bacterium</name>
    <dbReference type="NCBI Taxonomy" id="2052148"/>
    <lineage>
        <taxon>Bacteria</taxon>
        <taxon>Bacteria division WOR-3</taxon>
    </lineage>
</organism>
<feature type="transmembrane region" description="Helical" evidence="6">
    <location>
        <begin position="371"/>
        <end position="390"/>
    </location>
</feature>
<feature type="transmembrane region" description="Helical" evidence="6">
    <location>
        <begin position="331"/>
        <end position="351"/>
    </location>
</feature>
<evidence type="ECO:0000256" key="3">
    <source>
        <dbReference type="ARBA" id="ARBA00022692"/>
    </source>
</evidence>
<feature type="transmembrane region" description="Helical" evidence="6">
    <location>
        <begin position="304"/>
        <end position="325"/>
    </location>
</feature>
<dbReference type="AlphaFoldDB" id="A0A7C0VAE6"/>
<accession>A0A7C0VAE6</accession>
<dbReference type="InterPro" id="IPR050545">
    <property type="entry name" value="Mycobact_MmpL"/>
</dbReference>
<name>A0A7C0VAE6_UNCW3</name>
<keyword evidence="4 6" id="KW-1133">Transmembrane helix</keyword>
<dbReference type="Pfam" id="PF03176">
    <property type="entry name" value="MMPL"/>
    <property type="match status" value="1"/>
</dbReference>
<keyword evidence="2" id="KW-1003">Cell membrane</keyword>
<evidence type="ECO:0000313" key="8">
    <source>
        <dbReference type="EMBL" id="HDI82533.1"/>
    </source>
</evidence>
<dbReference type="EMBL" id="DQWE01000085">
    <property type="protein sequence ID" value="HDI82533.1"/>
    <property type="molecule type" value="Genomic_DNA"/>
</dbReference>
<evidence type="ECO:0000256" key="2">
    <source>
        <dbReference type="ARBA" id="ARBA00022475"/>
    </source>
</evidence>
<evidence type="ECO:0000259" key="7">
    <source>
        <dbReference type="Pfam" id="PF03176"/>
    </source>
</evidence>
<feature type="transmembrane region" description="Helical" evidence="6">
    <location>
        <begin position="396"/>
        <end position="422"/>
    </location>
</feature>
<dbReference type="PANTHER" id="PTHR33406">
    <property type="entry name" value="MEMBRANE PROTEIN MJ1562-RELATED"/>
    <property type="match status" value="1"/>
</dbReference>
<sequence>MERFFRFITRISMKRPKLVLTISVIFTIIMLLLASRLKLEMTWLNMIPQTDPSAKLYNEVLKEFGNEGGFLIGVEHPVPESLITIAQEVKDSVEEISGFTKSVTMGVPEEFIKNHGLMLIDSSSIERVSELLTTANLDSFIFKYNNILEKEYIENEENLSAQELEAVQSIISIEDFIYGLNRYISSNKRDEVMFKIGTEELITGPVYFKSLDNRMILLSIQPNYRISDMTSFPLIVTGVDSIRALLKRIEKRHRNSRIMDTGIYSVMRDEYVTGMSDMNLTTIISFVLVIGLFIYGFRILLAPIFAGIPLIMGIIWALGLTEIFIGRLNMMTAMIGAILIGLGIDYSIHMLQATTEREGIQGTLSKVGRGLVIGALTTAMAFFSLYFTSFDILKELGIVVGLGCITTVSATMFVLPALISFWGKRLGGKNLKAPAFGRLAEFLSHRWIIPLIIGLSALSLIPYGLKHLKTEANPIKLEAKGLASVAANDTLIKRFGMSTDYLMAIAGSYEESDSLARLLKKIDGVNFVEGIHIYCPPIKQQEYTRGFVEKIHRNAVRMRYHPANREFLLKEIERLKNNIIEMKSIAFLSGLDRVYENADDFIKSGFLDSLISTVRNV</sequence>
<dbReference type="Gene3D" id="1.20.1640.10">
    <property type="entry name" value="Multidrug efflux transporter AcrB transmembrane domain"/>
    <property type="match status" value="1"/>
</dbReference>
<feature type="transmembrane region" description="Helical" evidence="6">
    <location>
        <begin position="278"/>
        <end position="297"/>
    </location>
</feature>
<gene>
    <name evidence="8" type="ORF">ENF18_01920</name>
</gene>
<keyword evidence="5 6" id="KW-0472">Membrane</keyword>
<dbReference type="GO" id="GO:0005886">
    <property type="term" value="C:plasma membrane"/>
    <property type="evidence" value="ECO:0007669"/>
    <property type="project" value="UniProtKB-SubCell"/>
</dbReference>
<evidence type="ECO:0000256" key="4">
    <source>
        <dbReference type="ARBA" id="ARBA00022989"/>
    </source>
</evidence>